<evidence type="ECO:0000313" key="3">
    <source>
        <dbReference type="Proteomes" id="UP000244722"/>
    </source>
</evidence>
<feature type="transmembrane region" description="Helical" evidence="1">
    <location>
        <begin position="65"/>
        <end position="84"/>
    </location>
</feature>
<keyword evidence="1" id="KW-0472">Membrane</keyword>
<keyword evidence="3" id="KW-1185">Reference proteome</keyword>
<name>A0A2T7A7B2_TUBBO</name>
<keyword evidence="1" id="KW-1133">Transmembrane helix</keyword>
<dbReference type="Proteomes" id="UP000244722">
    <property type="component" value="Unassembled WGS sequence"/>
</dbReference>
<sequence length="96" mass="10973">MEDGCIDGWVRYRYSILESVGVFCSCIANVVGLVSFEAETFSFPPFLFLSHLTLFPTVRKCSMSFGCLEWFCFFSLFTFGFLLSCPCETARWSRLA</sequence>
<dbReference type="EMBL" id="NESQ01000009">
    <property type="protein sequence ID" value="PUU83626.1"/>
    <property type="molecule type" value="Genomic_DNA"/>
</dbReference>
<protein>
    <submittedName>
        <fullName evidence="2">Uncharacterized protein</fullName>
    </submittedName>
</protein>
<reference evidence="2 3" key="1">
    <citation type="submission" date="2017-04" db="EMBL/GenBank/DDBJ databases">
        <title>Draft genome sequence of Tuber borchii Vittad., a whitish edible truffle.</title>
        <authorList>
            <consortium name="DOE Joint Genome Institute"/>
            <person name="Murat C."/>
            <person name="Kuo A."/>
            <person name="Barry K.W."/>
            <person name="Clum A."/>
            <person name="Dockter R.B."/>
            <person name="Fauchery L."/>
            <person name="Iotti M."/>
            <person name="Kohler A."/>
            <person name="Labutti K."/>
            <person name="Lindquist E.A."/>
            <person name="Lipzen A."/>
            <person name="Ohm R.A."/>
            <person name="Wang M."/>
            <person name="Grigoriev I.V."/>
            <person name="Zambonelli A."/>
            <person name="Martin F.M."/>
        </authorList>
    </citation>
    <scope>NUCLEOTIDE SEQUENCE [LARGE SCALE GENOMIC DNA]</scope>
    <source>
        <strain evidence="2 3">Tbo3840</strain>
    </source>
</reference>
<accession>A0A2T7A7B2</accession>
<gene>
    <name evidence="2" type="ORF">B9Z19DRAFT_823186</name>
</gene>
<proteinExistence type="predicted"/>
<comment type="caution">
    <text evidence="2">The sequence shown here is derived from an EMBL/GenBank/DDBJ whole genome shotgun (WGS) entry which is preliminary data.</text>
</comment>
<dbReference type="AlphaFoldDB" id="A0A2T7A7B2"/>
<keyword evidence="1" id="KW-0812">Transmembrane</keyword>
<organism evidence="2 3">
    <name type="scientific">Tuber borchii</name>
    <name type="common">White truffle</name>
    <dbReference type="NCBI Taxonomy" id="42251"/>
    <lineage>
        <taxon>Eukaryota</taxon>
        <taxon>Fungi</taxon>
        <taxon>Dikarya</taxon>
        <taxon>Ascomycota</taxon>
        <taxon>Pezizomycotina</taxon>
        <taxon>Pezizomycetes</taxon>
        <taxon>Pezizales</taxon>
        <taxon>Tuberaceae</taxon>
        <taxon>Tuber</taxon>
    </lineage>
</organism>
<evidence type="ECO:0000313" key="2">
    <source>
        <dbReference type="EMBL" id="PUU83626.1"/>
    </source>
</evidence>
<evidence type="ECO:0000256" key="1">
    <source>
        <dbReference type="SAM" id="Phobius"/>
    </source>
</evidence>
<feature type="transmembrane region" description="Helical" evidence="1">
    <location>
        <begin position="12"/>
        <end position="35"/>
    </location>
</feature>